<dbReference type="EnsemblMetazoa" id="AFUN018955-RA">
    <property type="protein sequence ID" value="AFUN018955-PA"/>
    <property type="gene ID" value="AFUN018955"/>
</dbReference>
<proteinExistence type="predicted"/>
<reference evidence="1" key="1">
    <citation type="submission" date="2020-05" db="UniProtKB">
        <authorList>
            <consortium name="EnsemblMetazoa"/>
        </authorList>
    </citation>
    <scope>IDENTIFICATION</scope>
    <source>
        <strain evidence="1">FUMOZ</strain>
    </source>
</reference>
<organism evidence="1">
    <name type="scientific">Anopheles funestus</name>
    <name type="common">African malaria mosquito</name>
    <dbReference type="NCBI Taxonomy" id="62324"/>
    <lineage>
        <taxon>Eukaryota</taxon>
        <taxon>Metazoa</taxon>
        <taxon>Ecdysozoa</taxon>
        <taxon>Arthropoda</taxon>
        <taxon>Hexapoda</taxon>
        <taxon>Insecta</taxon>
        <taxon>Pterygota</taxon>
        <taxon>Neoptera</taxon>
        <taxon>Endopterygota</taxon>
        <taxon>Diptera</taxon>
        <taxon>Nematocera</taxon>
        <taxon>Culicoidea</taxon>
        <taxon>Culicidae</taxon>
        <taxon>Anophelinae</taxon>
        <taxon>Anopheles</taxon>
    </lineage>
</organism>
<dbReference type="STRING" id="62324.A0A4Y0BDL7"/>
<evidence type="ECO:0000313" key="1">
    <source>
        <dbReference type="EnsemblMetazoa" id="AFUN018955-PA"/>
    </source>
</evidence>
<sequence length="216" mass="24916">MLCGWQSWLDKQRKKCTTLPWNTGNEAKHAASAEFSFTEQTNWTPGPMRHQSLPRRLLGNLVSERNLNEEVEQSFLKQFLKEHGLYNKHQTVQQRRRLKYLLELEQRTKMQVAKGQTDVSIVPSDADRGIYSIELHSMPFHEPNMSPKLLRNSFASSLPRTSSLSALKSVTDTDFHFDETRTSLPSFTHQAKDVVNSKGLKTVSWETSESFLETEF</sequence>
<dbReference type="VEuPathDB" id="VectorBase:AFUN018955"/>
<dbReference type="AlphaFoldDB" id="A0A4Y0BDL7"/>
<dbReference type="VEuPathDB" id="VectorBase:AFUN2_009561"/>
<accession>A0A4Y0BDL7</accession>
<protein>
    <submittedName>
        <fullName evidence="1">Uncharacterized protein</fullName>
    </submittedName>
</protein>
<name>A0A4Y0BDL7_ANOFN</name>